<feature type="domain" description="Peptidase S12 Pab87-related C-terminal" evidence="4">
    <location>
        <begin position="448"/>
        <end position="523"/>
    </location>
</feature>
<dbReference type="EC" id="3.4.11.19" evidence="5"/>
<keyword evidence="5" id="KW-0031">Aminopeptidase</keyword>
<accession>A0A6J4ZPP9</accession>
<comment type="subcellular location">
    <subcellularLocation>
        <location evidence="1">Membrane</location>
    </subcellularLocation>
</comment>
<dbReference type="SUPFAM" id="SSF56601">
    <property type="entry name" value="beta-lactamase/transpeptidase-like"/>
    <property type="match status" value="1"/>
</dbReference>
<dbReference type="AlphaFoldDB" id="A0A6J4ZPP9"/>
<evidence type="ECO:0000256" key="1">
    <source>
        <dbReference type="ARBA" id="ARBA00004370"/>
    </source>
</evidence>
<reference evidence="5 6" key="1">
    <citation type="submission" date="2020-04" db="EMBL/GenBank/DDBJ databases">
        <authorList>
            <person name="De Canck E."/>
        </authorList>
    </citation>
    <scope>NUCLEOTIDE SEQUENCE [LARGE SCALE GENOMIC DNA]</scope>
    <source>
        <strain evidence="5 6">LMG 24238</strain>
    </source>
</reference>
<dbReference type="Gene3D" id="3.40.710.10">
    <property type="entry name" value="DD-peptidase/beta-lactamase superfamily"/>
    <property type="match status" value="1"/>
</dbReference>
<evidence type="ECO:0000256" key="2">
    <source>
        <dbReference type="ARBA" id="ARBA00023136"/>
    </source>
</evidence>
<dbReference type="Pfam" id="PF11954">
    <property type="entry name" value="DUF3471"/>
    <property type="match status" value="1"/>
</dbReference>
<evidence type="ECO:0000313" key="6">
    <source>
        <dbReference type="Proteomes" id="UP000494255"/>
    </source>
</evidence>
<keyword evidence="5" id="KW-0378">Hydrolase</keyword>
<evidence type="ECO:0000259" key="4">
    <source>
        <dbReference type="Pfam" id="PF11954"/>
    </source>
</evidence>
<dbReference type="Pfam" id="PF00144">
    <property type="entry name" value="Beta-lactamase"/>
    <property type="match status" value="1"/>
</dbReference>
<dbReference type="InterPro" id="IPR021860">
    <property type="entry name" value="Peptidase_S12_Pab87-rel_C"/>
</dbReference>
<dbReference type="PANTHER" id="PTHR46825:SF11">
    <property type="entry name" value="PENICILLIN-BINDING PROTEIN 4"/>
    <property type="match status" value="1"/>
</dbReference>
<protein>
    <submittedName>
        <fullName evidence="5">D-aminopeptidase</fullName>
        <ecNumber evidence="5">3.4.11.19</ecNumber>
    </submittedName>
</protein>
<keyword evidence="6" id="KW-1185">Reference proteome</keyword>
<dbReference type="InterPro" id="IPR001466">
    <property type="entry name" value="Beta-lactam-related"/>
</dbReference>
<keyword evidence="2" id="KW-0472">Membrane</keyword>
<gene>
    <name evidence="5" type="primary">dap_1</name>
    <name evidence="5" type="ORF">LMG24238_00113</name>
</gene>
<proteinExistence type="predicted"/>
<name>A0A6J4ZPP9_9BURK</name>
<dbReference type="GO" id="GO:0016020">
    <property type="term" value="C:membrane"/>
    <property type="evidence" value="ECO:0007669"/>
    <property type="project" value="UniProtKB-SubCell"/>
</dbReference>
<dbReference type="InterPro" id="IPR050491">
    <property type="entry name" value="AmpC-like"/>
</dbReference>
<dbReference type="GO" id="GO:0004177">
    <property type="term" value="F:aminopeptidase activity"/>
    <property type="evidence" value="ECO:0007669"/>
    <property type="project" value="UniProtKB-KW"/>
</dbReference>
<dbReference type="PANTHER" id="PTHR46825">
    <property type="entry name" value="D-ALANYL-D-ALANINE-CARBOXYPEPTIDASE/ENDOPEPTIDASE AMPH"/>
    <property type="match status" value="1"/>
</dbReference>
<dbReference type="Proteomes" id="UP000494255">
    <property type="component" value="Unassembled WGS sequence"/>
</dbReference>
<dbReference type="EMBL" id="CADIKC010000001">
    <property type="protein sequence ID" value="CAB3639108.1"/>
    <property type="molecule type" value="Genomic_DNA"/>
</dbReference>
<organism evidence="5 6">
    <name type="scientific">Paraburkholderia sediminicola</name>
    <dbReference type="NCBI Taxonomy" id="458836"/>
    <lineage>
        <taxon>Bacteria</taxon>
        <taxon>Pseudomonadati</taxon>
        <taxon>Pseudomonadota</taxon>
        <taxon>Betaproteobacteria</taxon>
        <taxon>Burkholderiales</taxon>
        <taxon>Burkholderiaceae</taxon>
        <taxon>Paraburkholderia</taxon>
    </lineage>
</organism>
<dbReference type="InterPro" id="IPR012338">
    <property type="entry name" value="Beta-lactam/transpept-like"/>
</dbReference>
<feature type="domain" description="Beta-lactamase-related" evidence="3">
    <location>
        <begin position="17"/>
        <end position="330"/>
    </location>
</feature>
<keyword evidence="5" id="KW-0645">Protease</keyword>
<evidence type="ECO:0000259" key="3">
    <source>
        <dbReference type="Pfam" id="PF00144"/>
    </source>
</evidence>
<sequence>MCLTPPVENYAAAAQEIVSPFLQDDLFSGVVLVAKEGNVIFRRPFGLANREWAIPNTPETRFRIGSITKQFTAAAILRLTERGKLSVHDQLGQHLPDVPDSWREVTIHQLLTHTSGIPSYTNLPDFLSRISLQERTPREIMELTSGQALEFPPGDRFCYSNTGYVLLGSVVESISGQTYATFLKDEFFQPLGMVDSGYDHTSKIVERRADGYTFIGGKWRHARFIAMSLPYAAGGLYSTADDLYRWSQALMKGDVIGPAALQEMLHDHGQGYGYGWFVESIDGRRFVHHGGAINGFMGTLGLRPDDLTVIVLANLQASEVSMIAERLAQANLGLYQPRREITLGASKLNEYVGVFRLGHRCFLEISLDKNEILCAHLTGHQRLTLACSEADAFFSRTRDIEIAFSRGAEGKVSSVTLREHDVSFAGRRVDEAVRLKMEEKQPGTGEDISPDSTDLSQYVGRYRHPRMHLEVTLRGDQLSVQATGQMKSTAIFESGRRFVLEEVQAEITFEHTEKEGVWGLTLRQAGIQLRAFKLFDVSTREGLGQSC</sequence>
<evidence type="ECO:0000313" key="5">
    <source>
        <dbReference type="EMBL" id="CAB3639108.1"/>
    </source>
</evidence>